<dbReference type="AlphaFoldDB" id="A0A1B4XER3"/>
<accession>A0A1B4XER3</accession>
<evidence type="ECO:0000313" key="2">
    <source>
        <dbReference type="EMBL" id="BAV33293.1"/>
    </source>
</evidence>
<dbReference type="KEGG" id="slim:SCL_0977"/>
<protein>
    <recommendedName>
        <fullName evidence="4">Transporter</fullName>
    </recommendedName>
</protein>
<dbReference type="OrthoDB" id="194048at2"/>
<dbReference type="RefSeq" id="WP_148664988.1">
    <property type="nucleotide sequence ID" value="NZ_AP014879.1"/>
</dbReference>
<organism evidence="2 3">
    <name type="scientific">Sulfuricaulis limicola</name>
    <dbReference type="NCBI Taxonomy" id="1620215"/>
    <lineage>
        <taxon>Bacteria</taxon>
        <taxon>Pseudomonadati</taxon>
        <taxon>Pseudomonadota</taxon>
        <taxon>Gammaproteobacteria</taxon>
        <taxon>Acidiferrobacterales</taxon>
        <taxon>Acidiferrobacteraceae</taxon>
        <taxon>Sulfuricaulis</taxon>
    </lineage>
</organism>
<sequence length="271" mass="28479">MEQSITRNMIRVAVLVTASAVAPLCTAAESDLSVSFGAEYTTGDYGTGTDTSIWYFPLSFSYGSEVTTFSVTVPYLIVEGPGNVTPAIGDTPRGMSPGMGAMQVVRPGPVGATRRESGLGDVVLSGSVRLVAEAPAQPRVDLTGKIKLATADEDDNLGTGENDYAVQLDLEKGIFFGYLGYRVYGDPPGINLDNVAYGLVGLSRPLDAATRAGVSLYAQQAATAGTDDQTELSLFLTRKLGKGNQLRPYVVFGLSDGSPDWGVGVTLALYR</sequence>
<evidence type="ECO:0008006" key="4">
    <source>
        <dbReference type="Google" id="ProtNLM"/>
    </source>
</evidence>
<gene>
    <name evidence="2" type="ORF">SCL_0977</name>
</gene>
<feature type="signal peptide" evidence="1">
    <location>
        <begin position="1"/>
        <end position="27"/>
    </location>
</feature>
<evidence type="ECO:0000313" key="3">
    <source>
        <dbReference type="Proteomes" id="UP000243180"/>
    </source>
</evidence>
<reference evidence="2 3" key="1">
    <citation type="submission" date="2015-05" db="EMBL/GenBank/DDBJ databases">
        <title>Complete genome sequence of a sulfur-oxidizing gammaproteobacterium strain HA5.</title>
        <authorList>
            <person name="Miura A."/>
            <person name="Kojima H."/>
            <person name="Fukui M."/>
        </authorList>
    </citation>
    <scope>NUCLEOTIDE SEQUENCE [LARGE SCALE GENOMIC DNA]</scope>
    <source>
        <strain evidence="2 3">HA5</strain>
    </source>
</reference>
<keyword evidence="3" id="KW-1185">Reference proteome</keyword>
<keyword evidence="1" id="KW-0732">Signal</keyword>
<name>A0A1B4XER3_9GAMM</name>
<evidence type="ECO:0000256" key="1">
    <source>
        <dbReference type="SAM" id="SignalP"/>
    </source>
</evidence>
<proteinExistence type="predicted"/>
<dbReference type="InParanoid" id="A0A1B4XER3"/>
<dbReference type="EMBL" id="AP014879">
    <property type="protein sequence ID" value="BAV33293.1"/>
    <property type="molecule type" value="Genomic_DNA"/>
</dbReference>
<dbReference type="Proteomes" id="UP000243180">
    <property type="component" value="Chromosome"/>
</dbReference>
<feature type="chain" id="PRO_5008572375" description="Transporter" evidence="1">
    <location>
        <begin position="28"/>
        <end position="271"/>
    </location>
</feature>